<evidence type="ECO:0000256" key="4">
    <source>
        <dbReference type="PROSITE-ProRule" id="PRU00723"/>
    </source>
</evidence>
<dbReference type="RefSeq" id="XP_021293761.1">
    <property type="nucleotide sequence ID" value="XM_021438086.1"/>
</dbReference>
<feature type="zinc finger region" description="C3H1-type" evidence="4">
    <location>
        <begin position="551"/>
        <end position="578"/>
    </location>
</feature>
<keyword evidence="2 4" id="KW-0863">Zinc-finger</keyword>
<dbReference type="InterPro" id="IPR056116">
    <property type="entry name" value="DUF7699"/>
</dbReference>
<dbReference type="Pfam" id="PF02037">
    <property type="entry name" value="SAP"/>
    <property type="match status" value="1"/>
</dbReference>
<feature type="compositionally biased region" description="Low complexity" evidence="5">
    <location>
        <begin position="299"/>
        <end position="309"/>
    </location>
</feature>
<feature type="compositionally biased region" description="Polar residues" evidence="5">
    <location>
        <begin position="310"/>
        <end position="326"/>
    </location>
</feature>
<feature type="region of interest" description="Disordered" evidence="5">
    <location>
        <begin position="292"/>
        <end position="326"/>
    </location>
</feature>
<reference evidence="9" key="1">
    <citation type="submission" date="2025-08" db="UniProtKB">
        <authorList>
            <consortium name="RefSeq"/>
        </authorList>
    </citation>
    <scope>IDENTIFICATION</scope>
    <source>
        <tissue evidence="9">Leaf</tissue>
    </source>
</reference>
<dbReference type="InterPro" id="IPR036855">
    <property type="entry name" value="Znf_CCCH_sf"/>
</dbReference>
<keyword evidence="3 4" id="KW-0862">Zinc</keyword>
<evidence type="ECO:0000256" key="5">
    <source>
        <dbReference type="SAM" id="MobiDB-lite"/>
    </source>
</evidence>
<dbReference type="GeneID" id="110423749"/>
<dbReference type="SUPFAM" id="SSF68906">
    <property type="entry name" value="SAP domain"/>
    <property type="match status" value="1"/>
</dbReference>
<protein>
    <submittedName>
        <fullName evidence="9">Zinc finger CCCH domain-containing protein 62-like</fullName>
    </submittedName>
</protein>
<evidence type="ECO:0000256" key="3">
    <source>
        <dbReference type="ARBA" id="ARBA00022833"/>
    </source>
</evidence>
<dbReference type="OrthoDB" id="690722at2759"/>
<dbReference type="GO" id="GO:0008270">
    <property type="term" value="F:zinc ion binding"/>
    <property type="evidence" value="ECO:0007669"/>
    <property type="project" value="UniProtKB-KW"/>
</dbReference>
<dbReference type="Pfam" id="PF18044">
    <property type="entry name" value="zf-CCCH_4"/>
    <property type="match status" value="1"/>
</dbReference>
<sequence length="594" mass="68078">MAISDSDQESSKDYNEGFEEEEYSSNHGSDPDYDSGTDPSYSIEEETRAKLQNFSIKKKSRAGVAKDSDLSIKKDPEEMEMNFPEVDDKSYEYVQKIIKAGKLEKLKVDQCKVYLRKNGLRLSGKKDMLMQRIKEHLEILNGGGEKKYPLSSFVLNCKGDACTGDVVMFEQNVYEMFNIASRSASGPPCGTRIVAGRIVKESYGAAKQQHTFTIEVLWSKGEKPLPPLHPLLIKGRNLYRLKTLRQKWEDEGERQRVLMEKHSRGSLARSDREVRILERERREMLRANRIFKKEGRNKTQSQLTSTTTTEIRPQQPGTSSNSGIVAPQHQQSGLTVVAGKPTSQTHGSGSVFDLEKPPIMSQQSGFLAEPQQLANQPKQSGLSVTPREKRTQLTEQLAFSPNFKAKSFQSEYKNVHVPQRLANKPKQSGFSVAAREKRIQLPEQSGFSPNFKARSFQSEYKNVHVWEGYQNQIPRYSVQSSSIPEVQLQKGDKFHVEYRKTNFHMNKYQNSINDKSTRSGTSKLPETSYHRHQLKSMNNCHPVTPPQRRGFLSQQPCRYHAQGRCYYGENCKFLHETRELHGAEEKRFWRYGHY</sequence>
<evidence type="ECO:0000313" key="9">
    <source>
        <dbReference type="RefSeq" id="XP_021293761.1"/>
    </source>
</evidence>
<keyword evidence="8" id="KW-1185">Reference proteome</keyword>
<dbReference type="SMART" id="SM00513">
    <property type="entry name" value="SAP"/>
    <property type="match status" value="1"/>
</dbReference>
<evidence type="ECO:0000256" key="1">
    <source>
        <dbReference type="ARBA" id="ARBA00022723"/>
    </source>
</evidence>
<accession>A0A6J1B3P2</accession>
<dbReference type="PROSITE" id="PS50800">
    <property type="entry name" value="SAP"/>
    <property type="match status" value="1"/>
</dbReference>
<dbReference type="PANTHER" id="PTHR35323">
    <property type="entry name" value="SAP DOMAIN-CONTAINING PROTEIN"/>
    <property type="match status" value="1"/>
</dbReference>
<dbReference type="PROSITE" id="PS50103">
    <property type="entry name" value="ZF_C3H1"/>
    <property type="match status" value="1"/>
</dbReference>
<dbReference type="SMART" id="SM00356">
    <property type="entry name" value="ZnF_C3H1"/>
    <property type="match status" value="1"/>
</dbReference>
<gene>
    <name evidence="9" type="primary">LOC110423749</name>
</gene>
<dbReference type="Gene3D" id="1.10.720.30">
    <property type="entry name" value="SAP domain"/>
    <property type="match status" value="1"/>
</dbReference>
<proteinExistence type="predicted"/>
<dbReference type="AlphaFoldDB" id="A0A6J1B3P2"/>
<dbReference type="PANTHER" id="PTHR35323:SF5">
    <property type="entry name" value="ZINC FINGER CCCH DOMAIN-CONTAINING PROTEIN 62"/>
    <property type="match status" value="1"/>
</dbReference>
<dbReference type="Pfam" id="PF24766">
    <property type="entry name" value="DUF7699"/>
    <property type="match status" value="1"/>
</dbReference>
<dbReference type="InterPro" id="IPR036361">
    <property type="entry name" value="SAP_dom_sf"/>
</dbReference>
<dbReference type="SUPFAM" id="SSF90229">
    <property type="entry name" value="CCCH zinc finger"/>
    <property type="match status" value="1"/>
</dbReference>
<dbReference type="Proteomes" id="UP000504621">
    <property type="component" value="Unplaced"/>
</dbReference>
<feature type="domain" description="C3H1-type" evidence="6">
    <location>
        <begin position="551"/>
        <end position="578"/>
    </location>
</feature>
<dbReference type="InterPro" id="IPR000571">
    <property type="entry name" value="Znf_CCCH"/>
</dbReference>
<evidence type="ECO:0000313" key="8">
    <source>
        <dbReference type="Proteomes" id="UP000504621"/>
    </source>
</evidence>
<feature type="region of interest" description="Disordered" evidence="5">
    <location>
        <begin position="1"/>
        <end position="45"/>
    </location>
</feature>
<evidence type="ECO:0000256" key="2">
    <source>
        <dbReference type="ARBA" id="ARBA00022771"/>
    </source>
</evidence>
<dbReference type="InterPro" id="IPR041367">
    <property type="entry name" value="Znf-CCCH_4"/>
</dbReference>
<evidence type="ECO:0000259" key="6">
    <source>
        <dbReference type="PROSITE" id="PS50103"/>
    </source>
</evidence>
<dbReference type="InterPro" id="IPR003034">
    <property type="entry name" value="SAP_dom"/>
</dbReference>
<keyword evidence="1 4" id="KW-0479">Metal-binding</keyword>
<name>A0A6J1B3P2_9ROSI</name>
<evidence type="ECO:0000259" key="7">
    <source>
        <dbReference type="PROSITE" id="PS50800"/>
    </source>
</evidence>
<organism evidence="8 9">
    <name type="scientific">Herrania umbratica</name>
    <dbReference type="NCBI Taxonomy" id="108875"/>
    <lineage>
        <taxon>Eukaryota</taxon>
        <taxon>Viridiplantae</taxon>
        <taxon>Streptophyta</taxon>
        <taxon>Embryophyta</taxon>
        <taxon>Tracheophyta</taxon>
        <taxon>Spermatophyta</taxon>
        <taxon>Magnoliopsida</taxon>
        <taxon>eudicotyledons</taxon>
        <taxon>Gunneridae</taxon>
        <taxon>Pentapetalae</taxon>
        <taxon>rosids</taxon>
        <taxon>malvids</taxon>
        <taxon>Malvales</taxon>
        <taxon>Malvaceae</taxon>
        <taxon>Byttnerioideae</taxon>
        <taxon>Herrania</taxon>
    </lineage>
</organism>
<dbReference type="Gene3D" id="4.10.1000.10">
    <property type="entry name" value="Zinc finger, CCCH-type"/>
    <property type="match status" value="1"/>
</dbReference>
<feature type="domain" description="SAP" evidence="7">
    <location>
        <begin position="103"/>
        <end position="137"/>
    </location>
</feature>